<proteinExistence type="predicted"/>
<feature type="domain" description="WW" evidence="1">
    <location>
        <begin position="28"/>
        <end position="62"/>
    </location>
</feature>
<dbReference type="InterPro" id="IPR001202">
    <property type="entry name" value="WW_dom"/>
</dbReference>
<sequence>MWRMAWIVSHVNSMVAAEKSTPQSSGAMPLSGGWVLMQSRSAPGRRFYYNDRTGETCWERPA</sequence>
<protein>
    <recommendedName>
        <fullName evidence="1">WW domain-containing protein</fullName>
    </recommendedName>
</protein>
<reference evidence="2" key="1">
    <citation type="submission" date="2021-02" db="EMBL/GenBank/DDBJ databases">
        <authorList>
            <person name="Dougan E. K."/>
            <person name="Rhodes N."/>
            <person name="Thang M."/>
            <person name="Chan C."/>
        </authorList>
    </citation>
    <scope>NUCLEOTIDE SEQUENCE</scope>
</reference>
<dbReference type="Gene3D" id="2.20.70.10">
    <property type="match status" value="1"/>
</dbReference>
<evidence type="ECO:0000313" key="2">
    <source>
        <dbReference type="EMBL" id="CAE7218692.1"/>
    </source>
</evidence>
<dbReference type="PROSITE" id="PS50020">
    <property type="entry name" value="WW_DOMAIN_2"/>
    <property type="match status" value="1"/>
</dbReference>
<dbReference type="Proteomes" id="UP000604046">
    <property type="component" value="Unassembled WGS sequence"/>
</dbReference>
<organism evidence="2 3">
    <name type="scientific">Symbiodinium natans</name>
    <dbReference type="NCBI Taxonomy" id="878477"/>
    <lineage>
        <taxon>Eukaryota</taxon>
        <taxon>Sar</taxon>
        <taxon>Alveolata</taxon>
        <taxon>Dinophyceae</taxon>
        <taxon>Suessiales</taxon>
        <taxon>Symbiodiniaceae</taxon>
        <taxon>Symbiodinium</taxon>
    </lineage>
</organism>
<dbReference type="AlphaFoldDB" id="A0A812K800"/>
<dbReference type="CDD" id="cd00201">
    <property type="entry name" value="WW"/>
    <property type="match status" value="1"/>
</dbReference>
<dbReference type="InterPro" id="IPR036020">
    <property type="entry name" value="WW_dom_sf"/>
</dbReference>
<comment type="caution">
    <text evidence="2">The sequence shown here is derived from an EMBL/GenBank/DDBJ whole genome shotgun (WGS) entry which is preliminary data.</text>
</comment>
<dbReference type="EMBL" id="CAJNDS010000564">
    <property type="protein sequence ID" value="CAE7218692.1"/>
    <property type="molecule type" value="Genomic_DNA"/>
</dbReference>
<evidence type="ECO:0000259" key="1">
    <source>
        <dbReference type="PROSITE" id="PS50020"/>
    </source>
</evidence>
<evidence type="ECO:0000313" key="3">
    <source>
        <dbReference type="Proteomes" id="UP000604046"/>
    </source>
</evidence>
<name>A0A812K800_9DINO</name>
<dbReference type="Pfam" id="PF00397">
    <property type="entry name" value="WW"/>
    <property type="match status" value="1"/>
</dbReference>
<dbReference type="SUPFAM" id="SSF51045">
    <property type="entry name" value="WW domain"/>
    <property type="match status" value="1"/>
</dbReference>
<dbReference type="OrthoDB" id="548295at2759"/>
<accession>A0A812K800</accession>
<gene>
    <name evidence="2" type="ORF">SNAT2548_LOCUS7875</name>
</gene>
<keyword evidence="3" id="KW-1185">Reference proteome</keyword>